<keyword evidence="2" id="KW-1185">Reference proteome</keyword>
<feature type="compositionally biased region" description="Low complexity" evidence="1">
    <location>
        <begin position="64"/>
        <end position="102"/>
    </location>
</feature>
<dbReference type="KEGG" id="hazt:108675723"/>
<protein>
    <submittedName>
        <fullName evidence="3">Flocculation protein FLO11</fullName>
    </submittedName>
</protein>
<feature type="compositionally biased region" description="Low complexity" evidence="1">
    <location>
        <begin position="140"/>
        <end position="163"/>
    </location>
</feature>
<feature type="region of interest" description="Disordered" evidence="1">
    <location>
        <begin position="434"/>
        <end position="453"/>
    </location>
</feature>
<feature type="compositionally biased region" description="Polar residues" evidence="1">
    <location>
        <begin position="120"/>
        <end position="133"/>
    </location>
</feature>
<accession>A0A8B7P2G9</accession>
<feature type="compositionally biased region" description="Polar residues" evidence="1">
    <location>
        <begin position="168"/>
        <end position="188"/>
    </location>
</feature>
<dbReference type="RefSeq" id="XP_018019236.1">
    <property type="nucleotide sequence ID" value="XM_018163747.1"/>
</dbReference>
<organism evidence="2 3">
    <name type="scientific">Hyalella azteca</name>
    <name type="common">Amphipod</name>
    <dbReference type="NCBI Taxonomy" id="294128"/>
    <lineage>
        <taxon>Eukaryota</taxon>
        <taxon>Metazoa</taxon>
        <taxon>Ecdysozoa</taxon>
        <taxon>Arthropoda</taxon>
        <taxon>Crustacea</taxon>
        <taxon>Multicrustacea</taxon>
        <taxon>Malacostraca</taxon>
        <taxon>Eumalacostraca</taxon>
        <taxon>Peracarida</taxon>
        <taxon>Amphipoda</taxon>
        <taxon>Senticaudata</taxon>
        <taxon>Talitrida</taxon>
        <taxon>Talitroidea</taxon>
        <taxon>Hyalellidae</taxon>
        <taxon>Hyalella</taxon>
    </lineage>
</organism>
<dbReference type="AlphaFoldDB" id="A0A8B7P2G9"/>
<sequence length="642" mass="68127">MTTTSSSSSPKAYQSVYASRFGDWRSRAAERLATFDATGPKDASNSLTSSLGPARTSPQSDRLSPQSNRPSPQSDRPSPQSDRPSPQSDRLSSQSFRSSPQLGRTSAQPQRTFTEPEPTSPQSLLASAESQPKSAHSRRTSSFSHRTSPQSTSTTPESPGTSPRSPPWSMSSVGHPSYLLKNSMSSCPTRPDDAAARDSTYFSSPVKGSSSTAFKGTTSSTVKCLATTSNGSSSSANKGSSSSVVTRLSATSPKRVPSSPVETFTSPAIKSSSSPIDAVSPVPAICSAPPPIKSVPLDQEQNPDLSISWPSPGLRSSYHRNPSSDAISAPIRRSASSVATGRVAFQPLSHAAADLPKKFRFIIPEDPVSDLPSAGSVGARVALWARRLEEEKKKEAVVLSPLRRRKLRHQTQPITLQEVLSAARLDVEPWGAADDVSSHHTAGEEGEDAAGGVRGILKRDGSRESWDCPRSILKLSSPSPLTQDFPVVPTPSFPQITDTPTRGILKQMDGVWGPCSPKRTVVSPQAPPVWGRQLRGVLKKESSLEDGREIRSILKPQSDFVRHSSDSSSDDQGGALQGGALPPSGPVDRQGSPDPADLPPRILLNASGTHLAGKEDLGAALRHIESLARERRAPALPSAPLP</sequence>
<feature type="compositionally biased region" description="Polar residues" evidence="1">
    <location>
        <begin position="200"/>
        <end position="222"/>
    </location>
</feature>
<feature type="compositionally biased region" description="Polar residues" evidence="1">
    <location>
        <begin position="43"/>
        <end position="63"/>
    </location>
</feature>
<feature type="compositionally biased region" description="Low complexity" evidence="1">
    <location>
        <begin position="566"/>
        <end position="582"/>
    </location>
</feature>
<feature type="compositionally biased region" description="Low complexity" evidence="1">
    <location>
        <begin position="226"/>
        <end position="243"/>
    </location>
</feature>
<feature type="compositionally biased region" description="Polar residues" evidence="1">
    <location>
        <begin position="103"/>
        <end position="113"/>
    </location>
</feature>
<dbReference type="Proteomes" id="UP000694843">
    <property type="component" value="Unplaced"/>
</dbReference>
<evidence type="ECO:0000256" key="1">
    <source>
        <dbReference type="SAM" id="MobiDB-lite"/>
    </source>
</evidence>
<gene>
    <name evidence="3" type="primary">LOC108675723</name>
</gene>
<feature type="region of interest" description="Disordered" evidence="1">
    <location>
        <begin position="554"/>
        <end position="609"/>
    </location>
</feature>
<feature type="region of interest" description="Disordered" evidence="1">
    <location>
        <begin position="35"/>
        <end position="329"/>
    </location>
</feature>
<proteinExistence type="predicted"/>
<evidence type="ECO:0000313" key="3">
    <source>
        <dbReference type="RefSeq" id="XP_018019236.1"/>
    </source>
</evidence>
<dbReference type="GeneID" id="108675723"/>
<evidence type="ECO:0000313" key="2">
    <source>
        <dbReference type="Proteomes" id="UP000694843"/>
    </source>
</evidence>
<name>A0A8B7P2G9_HYAAZ</name>
<feature type="compositionally biased region" description="Polar residues" evidence="1">
    <location>
        <begin position="260"/>
        <end position="275"/>
    </location>
</feature>
<feature type="compositionally biased region" description="Polar residues" evidence="1">
    <location>
        <begin position="299"/>
        <end position="309"/>
    </location>
</feature>
<reference evidence="3" key="1">
    <citation type="submission" date="2025-08" db="UniProtKB">
        <authorList>
            <consortium name="RefSeq"/>
        </authorList>
    </citation>
    <scope>IDENTIFICATION</scope>
    <source>
        <tissue evidence="3">Whole organism</tissue>
    </source>
</reference>